<dbReference type="InterPro" id="IPR011008">
    <property type="entry name" value="Dimeric_a/b-barrel"/>
</dbReference>
<accession>A0ABX0PB44</accession>
<evidence type="ECO:0000313" key="3">
    <source>
        <dbReference type="Proteomes" id="UP000716322"/>
    </source>
</evidence>
<organism evidence="2 3">
    <name type="scientific">Telluria antibiotica</name>
    <dbReference type="NCBI Taxonomy" id="2717319"/>
    <lineage>
        <taxon>Bacteria</taxon>
        <taxon>Pseudomonadati</taxon>
        <taxon>Pseudomonadota</taxon>
        <taxon>Betaproteobacteria</taxon>
        <taxon>Burkholderiales</taxon>
        <taxon>Oxalobacteraceae</taxon>
        <taxon>Telluria group</taxon>
        <taxon>Telluria</taxon>
    </lineage>
</organism>
<name>A0ABX0PB44_9BURK</name>
<dbReference type="Gene3D" id="3.30.70.100">
    <property type="match status" value="1"/>
</dbReference>
<sequence length="101" mass="11568">MVTCFLRYIIDAAKLKEFEAYGRMWIPLVEKFGGKHGGYLLPSEGASDVALAFFTFPSLAEYEQYRQKAAVDPDCLAAIQFANETKCFLSYERSFFRPVFE</sequence>
<dbReference type="Pfam" id="PF07978">
    <property type="entry name" value="NIPSNAP"/>
    <property type="match status" value="1"/>
</dbReference>
<dbReference type="InterPro" id="IPR012577">
    <property type="entry name" value="NIPSNAP"/>
</dbReference>
<dbReference type="EMBL" id="JAAQOM010000006">
    <property type="protein sequence ID" value="NIA54180.1"/>
    <property type="molecule type" value="Genomic_DNA"/>
</dbReference>
<gene>
    <name evidence="2" type="ORF">HAV22_11120</name>
</gene>
<feature type="domain" description="NIPSNAP" evidence="1">
    <location>
        <begin position="7"/>
        <end position="99"/>
    </location>
</feature>
<dbReference type="Proteomes" id="UP000716322">
    <property type="component" value="Unassembled WGS sequence"/>
</dbReference>
<proteinExistence type="predicted"/>
<evidence type="ECO:0000259" key="1">
    <source>
        <dbReference type="Pfam" id="PF07978"/>
    </source>
</evidence>
<evidence type="ECO:0000313" key="2">
    <source>
        <dbReference type="EMBL" id="NIA54180.1"/>
    </source>
</evidence>
<protein>
    <submittedName>
        <fullName evidence="2">NIPSNAP family protein</fullName>
    </submittedName>
</protein>
<reference evidence="2 3" key="1">
    <citation type="submission" date="2020-03" db="EMBL/GenBank/DDBJ databases">
        <title>Genome sequence of strain Massilia sp. TW-1.</title>
        <authorList>
            <person name="Chaudhary D.K."/>
        </authorList>
    </citation>
    <scope>NUCLEOTIDE SEQUENCE [LARGE SCALE GENOMIC DNA]</scope>
    <source>
        <strain evidence="2 3">TW-1</strain>
    </source>
</reference>
<dbReference type="RefSeq" id="WP_166859146.1">
    <property type="nucleotide sequence ID" value="NZ_JAAQOM010000006.1"/>
</dbReference>
<comment type="caution">
    <text evidence="2">The sequence shown here is derived from an EMBL/GenBank/DDBJ whole genome shotgun (WGS) entry which is preliminary data.</text>
</comment>
<dbReference type="SUPFAM" id="SSF54909">
    <property type="entry name" value="Dimeric alpha+beta barrel"/>
    <property type="match status" value="1"/>
</dbReference>
<keyword evidence="3" id="KW-1185">Reference proteome</keyword>